<dbReference type="Pfam" id="PF01535">
    <property type="entry name" value="PPR"/>
    <property type="match status" value="4"/>
</dbReference>
<organism evidence="3 4">
    <name type="scientific">Thalictrum thalictroides</name>
    <name type="common">Rue-anemone</name>
    <name type="synonym">Anemone thalictroides</name>
    <dbReference type="NCBI Taxonomy" id="46969"/>
    <lineage>
        <taxon>Eukaryota</taxon>
        <taxon>Viridiplantae</taxon>
        <taxon>Streptophyta</taxon>
        <taxon>Embryophyta</taxon>
        <taxon>Tracheophyta</taxon>
        <taxon>Spermatophyta</taxon>
        <taxon>Magnoliopsida</taxon>
        <taxon>Ranunculales</taxon>
        <taxon>Ranunculaceae</taxon>
        <taxon>Thalictroideae</taxon>
        <taxon>Thalictrum</taxon>
    </lineage>
</organism>
<evidence type="ECO:0000256" key="1">
    <source>
        <dbReference type="ARBA" id="ARBA00022737"/>
    </source>
</evidence>
<accession>A0A7J6WH76</accession>
<dbReference type="Gene3D" id="1.25.40.10">
    <property type="entry name" value="Tetratricopeptide repeat domain"/>
    <property type="match status" value="3"/>
</dbReference>
<proteinExistence type="predicted"/>
<dbReference type="PANTHER" id="PTHR47937:SF2">
    <property type="entry name" value="PENTATRICOPEPTIDE (PPR) REPEAT-CONTAINING PROTEIN, PF01535'-RELATED"/>
    <property type="match status" value="1"/>
</dbReference>
<dbReference type="InterPro" id="IPR002885">
    <property type="entry name" value="PPR_rpt"/>
</dbReference>
<protein>
    <submittedName>
        <fullName evidence="3">Pentatricopeptide repeat-containing protein</fullName>
    </submittedName>
</protein>
<name>A0A7J6WH76_THATH</name>
<evidence type="ECO:0000256" key="2">
    <source>
        <dbReference type="PROSITE-ProRule" id="PRU00708"/>
    </source>
</evidence>
<dbReference type="EMBL" id="JABWDY010015512">
    <property type="protein sequence ID" value="KAF5196794.1"/>
    <property type="molecule type" value="Genomic_DNA"/>
</dbReference>
<dbReference type="PANTHER" id="PTHR47937">
    <property type="entry name" value="PLASTID TRANSCRIPTIONALLY ACTIVE CHROMOSOME 2-LIKE PROTEIN"/>
    <property type="match status" value="1"/>
</dbReference>
<dbReference type="SUPFAM" id="SSF48452">
    <property type="entry name" value="TPR-like"/>
    <property type="match status" value="1"/>
</dbReference>
<sequence length="532" mass="61021">VRPGKPAEPNHLDLVKSLIEDGELDAAVSITRQFFSKTGIHDDEICDLVLEAMYNAGRYEDVQRLFEFYLQKNPLRLSDNVCVPISQRSYCILIKTHFATGHPHWALDIFQVAKIDCPDPRYSIYMDLITKGLVSAYLISEAVTMTDLHVDLPDPCVYNNLIYGFLEVIDDVQSANIYFNDLLAHQSRQIFKDAIVFATYMEYYFKRNREKEALEFYQRFLGLENRMTPAACNQVLQVLVKYGKSVEANTLFDNMLNARISLENNTSLGFGVNSETYNIMVNENFRLGNVVEALFLFNNRKGTDKTAPKTFIMDALGYNNIIAKLCDFGMLEEAEKIFQEALDYNPVKREHPNVHPCWISKMVPRYYEVDSPSGMANVTTFKILFNAYFKEESIDKVLKWFKFLLFETSLQPSYVLVNSVLSRLIARGRIEDAIEILGKMPLRDTEPFPTCYELVLTELCKGGNLDSVLYLVGLMVRYKVGITPKLYSILREPFRKNDFIDVIVRLLKRPVEASYADLQIEQPAGLLRAPVS</sequence>
<evidence type="ECO:0000313" key="4">
    <source>
        <dbReference type="Proteomes" id="UP000554482"/>
    </source>
</evidence>
<dbReference type="PROSITE" id="PS51375">
    <property type="entry name" value="PPR"/>
    <property type="match status" value="1"/>
</dbReference>
<dbReference type="AlphaFoldDB" id="A0A7J6WH76"/>
<keyword evidence="4" id="KW-1185">Reference proteome</keyword>
<evidence type="ECO:0000313" key="3">
    <source>
        <dbReference type="EMBL" id="KAF5196794.1"/>
    </source>
</evidence>
<comment type="caution">
    <text evidence="3">The sequence shown here is derived from an EMBL/GenBank/DDBJ whole genome shotgun (WGS) entry which is preliminary data.</text>
</comment>
<feature type="non-terminal residue" evidence="3">
    <location>
        <position position="1"/>
    </location>
</feature>
<keyword evidence="1" id="KW-0677">Repeat</keyword>
<dbReference type="InterPro" id="IPR011990">
    <property type="entry name" value="TPR-like_helical_dom_sf"/>
</dbReference>
<dbReference type="InterPro" id="IPR052308">
    <property type="entry name" value="PPR_domain-containing"/>
</dbReference>
<dbReference type="Proteomes" id="UP000554482">
    <property type="component" value="Unassembled WGS sequence"/>
</dbReference>
<feature type="repeat" description="PPR" evidence="2">
    <location>
        <begin position="314"/>
        <end position="348"/>
    </location>
</feature>
<gene>
    <name evidence="3" type="ORF">FRX31_013619</name>
</gene>
<dbReference type="OrthoDB" id="1994374at2759"/>
<reference evidence="3 4" key="1">
    <citation type="submission" date="2020-06" db="EMBL/GenBank/DDBJ databases">
        <title>Transcriptomic and genomic resources for Thalictrum thalictroides and T. hernandezii: Facilitating candidate gene discovery in an emerging model plant lineage.</title>
        <authorList>
            <person name="Arias T."/>
            <person name="Riano-Pachon D.M."/>
            <person name="Di Stilio V.S."/>
        </authorList>
    </citation>
    <scope>NUCLEOTIDE SEQUENCE [LARGE SCALE GENOMIC DNA]</scope>
    <source>
        <strain evidence="4">cv. WT478/WT964</strain>
        <tissue evidence="3">Leaves</tissue>
    </source>
</reference>